<dbReference type="Gene3D" id="3.10.20.30">
    <property type="match status" value="1"/>
</dbReference>
<feature type="domain" description="2Fe-2S ferredoxin-type" evidence="6">
    <location>
        <begin position="18"/>
        <end position="94"/>
    </location>
</feature>
<dbReference type="GO" id="GO:0051537">
    <property type="term" value="F:2 iron, 2 sulfur cluster binding"/>
    <property type="evidence" value="ECO:0007669"/>
    <property type="project" value="UniProtKB-KW"/>
</dbReference>
<keyword evidence="5" id="KW-0411">Iron-sulfur</keyword>
<evidence type="ECO:0000256" key="4">
    <source>
        <dbReference type="ARBA" id="ARBA00023004"/>
    </source>
</evidence>
<evidence type="ECO:0000313" key="8">
    <source>
        <dbReference type="Proteomes" id="UP000281118"/>
    </source>
</evidence>
<dbReference type="PANTHER" id="PTHR44379">
    <property type="entry name" value="OXIDOREDUCTASE WITH IRON-SULFUR SUBUNIT"/>
    <property type="match status" value="1"/>
</dbReference>
<dbReference type="Proteomes" id="UP000281118">
    <property type="component" value="Unassembled WGS sequence"/>
</dbReference>
<organism evidence="7 8">
    <name type="scientific">Variovorax guangxiensis</name>
    <dbReference type="NCBI Taxonomy" id="1775474"/>
    <lineage>
        <taxon>Bacteria</taxon>
        <taxon>Pseudomonadati</taxon>
        <taxon>Pseudomonadota</taxon>
        <taxon>Betaproteobacteria</taxon>
        <taxon>Burkholderiales</taxon>
        <taxon>Comamonadaceae</taxon>
        <taxon>Variovorax</taxon>
    </lineage>
</organism>
<dbReference type="InterPro" id="IPR006058">
    <property type="entry name" value="2Fe2S_fd_BS"/>
</dbReference>
<reference evidence="7 8" key="1">
    <citation type="submission" date="2018-12" db="EMBL/GenBank/DDBJ databases">
        <title>The genome sequences of Variovorax guangxiensis DSM 27352.</title>
        <authorList>
            <person name="Gao J."/>
            <person name="Sun J."/>
        </authorList>
    </citation>
    <scope>NUCLEOTIDE SEQUENCE [LARGE SCALE GENOMIC DNA]</scope>
    <source>
        <strain evidence="7 8">DSM 27352</strain>
    </source>
</reference>
<dbReference type="PROSITE" id="PS00197">
    <property type="entry name" value="2FE2S_FER_1"/>
    <property type="match status" value="1"/>
</dbReference>
<dbReference type="RefSeq" id="WP_126025310.1">
    <property type="nucleotide sequence ID" value="NZ_RXFT01000019.1"/>
</dbReference>
<dbReference type="InterPro" id="IPR036010">
    <property type="entry name" value="2Fe-2S_ferredoxin-like_sf"/>
</dbReference>
<dbReference type="GO" id="GO:0046872">
    <property type="term" value="F:metal ion binding"/>
    <property type="evidence" value="ECO:0007669"/>
    <property type="project" value="UniProtKB-KW"/>
</dbReference>
<keyword evidence="1" id="KW-0001">2Fe-2S</keyword>
<dbReference type="InterPro" id="IPR036884">
    <property type="entry name" value="2Fe-2S-bd_dom_sf"/>
</dbReference>
<evidence type="ECO:0000256" key="2">
    <source>
        <dbReference type="ARBA" id="ARBA00022723"/>
    </source>
</evidence>
<dbReference type="GO" id="GO:0016491">
    <property type="term" value="F:oxidoreductase activity"/>
    <property type="evidence" value="ECO:0007669"/>
    <property type="project" value="UniProtKB-KW"/>
</dbReference>
<dbReference type="Pfam" id="PF01799">
    <property type="entry name" value="Fer2_2"/>
    <property type="match status" value="1"/>
</dbReference>
<name>A0A3S0ZIX8_9BURK</name>
<dbReference type="PROSITE" id="PS51085">
    <property type="entry name" value="2FE2S_FER_2"/>
    <property type="match status" value="1"/>
</dbReference>
<dbReference type="OrthoDB" id="9179439at2"/>
<dbReference type="Pfam" id="PF00111">
    <property type="entry name" value="Fer2"/>
    <property type="match status" value="1"/>
</dbReference>
<dbReference type="InterPro" id="IPR012675">
    <property type="entry name" value="Beta-grasp_dom_sf"/>
</dbReference>
<dbReference type="PANTHER" id="PTHR44379:SF6">
    <property type="entry name" value="BLR6046 PROTEIN"/>
    <property type="match status" value="1"/>
</dbReference>
<dbReference type="AlphaFoldDB" id="A0A3S0ZIX8"/>
<dbReference type="SUPFAM" id="SSF47741">
    <property type="entry name" value="CO dehydrogenase ISP C-domain like"/>
    <property type="match status" value="1"/>
</dbReference>
<protein>
    <submittedName>
        <fullName evidence="7">2Fe-2S iron-sulfur cluster binding domain-containing protein</fullName>
    </submittedName>
</protein>
<accession>A0A3S0ZIX8</accession>
<dbReference type="Gene3D" id="1.10.150.120">
    <property type="entry name" value="[2Fe-2S]-binding domain"/>
    <property type="match status" value="1"/>
</dbReference>
<evidence type="ECO:0000259" key="6">
    <source>
        <dbReference type="PROSITE" id="PS51085"/>
    </source>
</evidence>
<dbReference type="EMBL" id="RXFT01000019">
    <property type="protein sequence ID" value="RUR71226.1"/>
    <property type="molecule type" value="Genomic_DNA"/>
</dbReference>
<sequence length="175" mass="18507">MHAAILGTNLGQFQGASEVLSLIVNGRAVEAKVSAQATLLHLLRNEFGLNGPKYGCGLGQCGACTVHVDGVAARACVIPAHGVSGRKVTTLEGLGGRQNFHPVQRAFEEAQAAQCGYCLNGMVMQAAALLQREKRPSPEKIRAELSGNLCRCGTHLEILRAVEIATMRMTDGAEQ</sequence>
<evidence type="ECO:0000256" key="3">
    <source>
        <dbReference type="ARBA" id="ARBA00023002"/>
    </source>
</evidence>
<evidence type="ECO:0000256" key="5">
    <source>
        <dbReference type="ARBA" id="ARBA00023014"/>
    </source>
</evidence>
<keyword evidence="4" id="KW-0408">Iron</keyword>
<evidence type="ECO:0000256" key="1">
    <source>
        <dbReference type="ARBA" id="ARBA00022714"/>
    </source>
</evidence>
<dbReference type="InterPro" id="IPR002888">
    <property type="entry name" value="2Fe-2S-bd"/>
</dbReference>
<dbReference type="SUPFAM" id="SSF54292">
    <property type="entry name" value="2Fe-2S ferredoxin-like"/>
    <property type="match status" value="1"/>
</dbReference>
<proteinExistence type="predicted"/>
<dbReference type="InterPro" id="IPR001041">
    <property type="entry name" value="2Fe-2S_ferredoxin-type"/>
</dbReference>
<dbReference type="InterPro" id="IPR051452">
    <property type="entry name" value="Diverse_Oxidoreductases"/>
</dbReference>
<keyword evidence="3" id="KW-0560">Oxidoreductase</keyword>
<dbReference type="CDD" id="cd00207">
    <property type="entry name" value="fer2"/>
    <property type="match status" value="1"/>
</dbReference>
<comment type="caution">
    <text evidence="7">The sequence shown here is derived from an EMBL/GenBank/DDBJ whole genome shotgun (WGS) entry which is preliminary data.</text>
</comment>
<keyword evidence="2" id="KW-0479">Metal-binding</keyword>
<gene>
    <name evidence="7" type="ORF">EJP67_29700</name>
</gene>
<evidence type="ECO:0000313" key="7">
    <source>
        <dbReference type="EMBL" id="RUR71226.1"/>
    </source>
</evidence>